<sequence length="172" mass="20419">MFDKEYSFRGSHAEKVDQLTAKFDDENQLFQKNKDVLVMAPIVGFLYQRKSDVTSGEAKKINGQQVSSIFDDLWFNYRLIMLLDKNYEPDFEKRVDKAFRYYNTDKAKPDEELFNQYVRGGVDVLYEKLIEKSTSPSDYLKHLYDFMEELDERYNKTVDIENIQELCALARK</sequence>
<organism evidence="1 2">
    <name type="scientific">Clostridium ragsdalei P11</name>
    <dbReference type="NCBI Taxonomy" id="1353534"/>
    <lineage>
        <taxon>Bacteria</taxon>
        <taxon>Bacillati</taxon>
        <taxon>Bacillota</taxon>
        <taxon>Clostridia</taxon>
        <taxon>Eubacteriales</taxon>
        <taxon>Clostridiaceae</taxon>
        <taxon>Clostridium</taxon>
    </lineage>
</organism>
<evidence type="ECO:0000313" key="1">
    <source>
        <dbReference type="EMBL" id="OBR95146.1"/>
    </source>
</evidence>
<gene>
    <name evidence="1" type="ORF">CLRAG_09840</name>
</gene>
<evidence type="ECO:0000313" key="2">
    <source>
        <dbReference type="Proteomes" id="UP000093954"/>
    </source>
</evidence>
<keyword evidence="2" id="KW-1185">Reference proteome</keyword>
<dbReference type="Proteomes" id="UP000093954">
    <property type="component" value="Unassembled WGS sequence"/>
</dbReference>
<dbReference type="AlphaFoldDB" id="A0A1A6AYH5"/>
<dbReference type="RefSeq" id="WP_065077353.1">
    <property type="nucleotide sequence ID" value="NZ_LROS01000010.1"/>
</dbReference>
<reference evidence="1 2" key="1">
    <citation type="journal article" date="2012" name="Front. Microbiol.">
        <title>Draft Genome Sequence of the Virulent Strain 01-B526 of the Fish Pathogen Aeromonas salmonicida.</title>
        <authorList>
            <person name="Charette S.J."/>
            <person name="Brochu F."/>
            <person name="Boyle B."/>
            <person name="Filion G."/>
            <person name="Tanaka K.H."/>
            <person name="Derome N."/>
        </authorList>
    </citation>
    <scope>NUCLEOTIDE SEQUENCE [LARGE SCALE GENOMIC DNA]</scope>
    <source>
        <strain evidence="1 2">P11</strain>
    </source>
</reference>
<protein>
    <submittedName>
        <fullName evidence="1">Uncharacterized protein</fullName>
    </submittedName>
</protein>
<dbReference type="PATRIC" id="fig|1353534.3.peg.1001"/>
<proteinExistence type="predicted"/>
<accession>A0A1A6AYH5</accession>
<dbReference type="EMBL" id="LROS01000010">
    <property type="protein sequence ID" value="OBR95146.1"/>
    <property type="molecule type" value="Genomic_DNA"/>
</dbReference>
<name>A0A1A6AYH5_9CLOT</name>
<comment type="caution">
    <text evidence="1">The sequence shown here is derived from an EMBL/GenBank/DDBJ whole genome shotgun (WGS) entry which is preliminary data.</text>
</comment>